<reference evidence="2" key="1">
    <citation type="journal article" date="2023" name="Mol. Phylogenet. Evol.">
        <title>Genome-scale phylogeny and comparative genomics of the fungal order Sordariales.</title>
        <authorList>
            <person name="Hensen N."/>
            <person name="Bonometti L."/>
            <person name="Westerberg I."/>
            <person name="Brannstrom I.O."/>
            <person name="Guillou S."/>
            <person name="Cros-Aarteil S."/>
            <person name="Calhoun S."/>
            <person name="Haridas S."/>
            <person name="Kuo A."/>
            <person name="Mondo S."/>
            <person name="Pangilinan J."/>
            <person name="Riley R."/>
            <person name="LaButti K."/>
            <person name="Andreopoulos B."/>
            <person name="Lipzen A."/>
            <person name="Chen C."/>
            <person name="Yan M."/>
            <person name="Daum C."/>
            <person name="Ng V."/>
            <person name="Clum A."/>
            <person name="Steindorff A."/>
            <person name="Ohm R.A."/>
            <person name="Martin F."/>
            <person name="Silar P."/>
            <person name="Natvig D.O."/>
            <person name="Lalanne C."/>
            <person name="Gautier V."/>
            <person name="Ament-Velasquez S.L."/>
            <person name="Kruys A."/>
            <person name="Hutchinson M.I."/>
            <person name="Powell A.J."/>
            <person name="Barry K."/>
            <person name="Miller A.N."/>
            <person name="Grigoriev I.V."/>
            <person name="Debuchy R."/>
            <person name="Gladieux P."/>
            <person name="Hiltunen Thoren M."/>
            <person name="Johannesson H."/>
        </authorList>
    </citation>
    <scope>NUCLEOTIDE SEQUENCE</scope>
    <source>
        <strain evidence="2">CBS 123565</strain>
    </source>
</reference>
<evidence type="ECO:0000256" key="1">
    <source>
        <dbReference type="SAM" id="SignalP"/>
    </source>
</evidence>
<dbReference type="Proteomes" id="UP001304895">
    <property type="component" value="Unassembled WGS sequence"/>
</dbReference>
<feature type="signal peptide" evidence="1">
    <location>
        <begin position="1"/>
        <end position="17"/>
    </location>
</feature>
<sequence length="160" mass="16487">MRFLLLPLAVLASSTLAQTSKCAADYILEACLSGERAKLAACLSTDYECQCIQWRNIITCYNNCPNDPRVYNDAGQRDLFCGLASQYATTTTIAPVPTAAVSIPASTTAKADVSDASPTASGSSKPANTDEVVRPNSAADLALNAGGILAAVAGVVAVVL</sequence>
<evidence type="ECO:0000313" key="2">
    <source>
        <dbReference type="EMBL" id="KAK4133802.1"/>
    </source>
</evidence>
<accession>A0AAN6UIU6</accession>
<dbReference type="AlphaFoldDB" id="A0AAN6UIU6"/>
<reference evidence="2" key="2">
    <citation type="submission" date="2023-05" db="EMBL/GenBank/DDBJ databases">
        <authorList>
            <consortium name="Lawrence Berkeley National Laboratory"/>
            <person name="Steindorff A."/>
            <person name="Hensen N."/>
            <person name="Bonometti L."/>
            <person name="Westerberg I."/>
            <person name="Brannstrom I.O."/>
            <person name="Guillou S."/>
            <person name="Cros-Aarteil S."/>
            <person name="Calhoun S."/>
            <person name="Haridas S."/>
            <person name="Kuo A."/>
            <person name="Mondo S."/>
            <person name="Pangilinan J."/>
            <person name="Riley R."/>
            <person name="Labutti K."/>
            <person name="Andreopoulos B."/>
            <person name="Lipzen A."/>
            <person name="Chen C."/>
            <person name="Yanf M."/>
            <person name="Daum C."/>
            <person name="Ng V."/>
            <person name="Clum A."/>
            <person name="Ohm R."/>
            <person name="Martin F."/>
            <person name="Silar P."/>
            <person name="Natvig D."/>
            <person name="Lalanne C."/>
            <person name="Gautier V."/>
            <person name="Ament-Velasquez S.L."/>
            <person name="Kruys A."/>
            <person name="Hutchinson M.I."/>
            <person name="Powell A.J."/>
            <person name="Barry K."/>
            <person name="Miller A.N."/>
            <person name="Grigoriev I.V."/>
            <person name="Debuchy R."/>
            <person name="Gladieux P."/>
            <person name="Thoren M.H."/>
            <person name="Johannesson H."/>
        </authorList>
    </citation>
    <scope>NUCLEOTIDE SEQUENCE</scope>
    <source>
        <strain evidence="2">CBS 123565</strain>
    </source>
</reference>
<evidence type="ECO:0000313" key="3">
    <source>
        <dbReference type="Proteomes" id="UP001304895"/>
    </source>
</evidence>
<comment type="caution">
    <text evidence="2">The sequence shown here is derived from an EMBL/GenBank/DDBJ whole genome shotgun (WGS) entry which is preliminary data.</text>
</comment>
<dbReference type="EMBL" id="MU853411">
    <property type="protein sequence ID" value="KAK4133802.1"/>
    <property type="molecule type" value="Genomic_DNA"/>
</dbReference>
<keyword evidence="1" id="KW-0732">Signal</keyword>
<proteinExistence type="predicted"/>
<evidence type="ECO:0008006" key="4">
    <source>
        <dbReference type="Google" id="ProtNLM"/>
    </source>
</evidence>
<keyword evidence="3" id="KW-1185">Reference proteome</keyword>
<name>A0AAN6UIU6_9PEZI</name>
<organism evidence="2 3">
    <name type="scientific">Trichocladium antarcticum</name>
    <dbReference type="NCBI Taxonomy" id="1450529"/>
    <lineage>
        <taxon>Eukaryota</taxon>
        <taxon>Fungi</taxon>
        <taxon>Dikarya</taxon>
        <taxon>Ascomycota</taxon>
        <taxon>Pezizomycotina</taxon>
        <taxon>Sordariomycetes</taxon>
        <taxon>Sordariomycetidae</taxon>
        <taxon>Sordariales</taxon>
        <taxon>Chaetomiaceae</taxon>
        <taxon>Trichocladium</taxon>
    </lineage>
</organism>
<gene>
    <name evidence="2" type="ORF">BT67DRAFT_44359</name>
</gene>
<feature type="chain" id="PRO_5042977681" description="GPI anchored serine-threonine rich protein" evidence="1">
    <location>
        <begin position="18"/>
        <end position="160"/>
    </location>
</feature>
<protein>
    <recommendedName>
        <fullName evidence="4">GPI anchored serine-threonine rich protein</fullName>
    </recommendedName>
</protein>